<reference evidence="2 3" key="1">
    <citation type="submission" date="2012-06" db="EMBL/GenBank/DDBJ databases">
        <title>Complete genome of Terriglobus roseus DSM 18391.</title>
        <authorList>
            <consortium name="US DOE Joint Genome Institute (JGI-PGF)"/>
            <person name="Lucas S."/>
            <person name="Copeland A."/>
            <person name="Lapidus A."/>
            <person name="Glavina del Rio T."/>
            <person name="Dalin E."/>
            <person name="Tice H."/>
            <person name="Bruce D."/>
            <person name="Goodwin L."/>
            <person name="Pitluck S."/>
            <person name="Peters L."/>
            <person name="Mikhailova N."/>
            <person name="Munk A.C.C."/>
            <person name="Kyrpides N."/>
            <person name="Mavromatis K."/>
            <person name="Ivanova N."/>
            <person name="Brettin T."/>
            <person name="Detter J.C."/>
            <person name="Han C."/>
            <person name="Larimer F."/>
            <person name="Land M."/>
            <person name="Hauser L."/>
            <person name="Markowitz V."/>
            <person name="Cheng J.-F."/>
            <person name="Hugenholtz P."/>
            <person name="Woyke T."/>
            <person name="Wu D."/>
            <person name="Brambilla E."/>
            <person name="Klenk H.-P."/>
            <person name="Eisen J.A."/>
        </authorList>
    </citation>
    <scope>NUCLEOTIDE SEQUENCE [LARGE SCALE GENOMIC DNA]</scope>
    <source>
        <strain evidence="3">DSM 18391 / NRRL B-41598 / KBS 63</strain>
    </source>
</reference>
<sequence>MPVEIILQPSPDAIALLEKREQLASVRNTLAERESEVAQMRAQLKSFEGRYLRQVAVLYAELDDLEARIAEREAALSDSDDARRHAEESRQRAQETHDATYGEALEAEDFEPPPSLKTLFRELAKRIHPDFARDDAEAKYFTMLMARANQAYSRGDAETLQRLLDDHLEINASVAGEDSAAEVLRITRQIRHAERDIARLDVEQQSLFSSEIAQLHLDAEVAASQHRDLLTELATTIREQIADAQRRLTQIHPQTDTHGR</sequence>
<proteinExistence type="predicted"/>
<protein>
    <recommendedName>
        <fullName evidence="4">Molecular chaperone DnaJ</fullName>
    </recommendedName>
</protein>
<dbReference type="STRING" id="926566.Terro_3514"/>
<name>I3ZKG0_TERRK</name>
<dbReference type="KEGG" id="trs:Terro_3514"/>
<dbReference type="AlphaFoldDB" id="I3ZKG0"/>
<organism evidence="2 3">
    <name type="scientific">Terriglobus roseus (strain DSM 18391 / NRRL B-41598 / KBS 63)</name>
    <dbReference type="NCBI Taxonomy" id="926566"/>
    <lineage>
        <taxon>Bacteria</taxon>
        <taxon>Pseudomonadati</taxon>
        <taxon>Acidobacteriota</taxon>
        <taxon>Terriglobia</taxon>
        <taxon>Terriglobales</taxon>
        <taxon>Acidobacteriaceae</taxon>
        <taxon>Terriglobus</taxon>
    </lineage>
</organism>
<dbReference type="HOGENOM" id="CLU_1212656_0_0_0"/>
<evidence type="ECO:0000313" key="3">
    <source>
        <dbReference type="Proteomes" id="UP000006056"/>
    </source>
</evidence>
<dbReference type="RefSeq" id="WP_014786989.1">
    <property type="nucleotide sequence ID" value="NC_018014.1"/>
</dbReference>
<feature type="region of interest" description="Disordered" evidence="1">
    <location>
        <begin position="74"/>
        <end position="98"/>
    </location>
</feature>
<dbReference type="EMBL" id="CP003379">
    <property type="protein sequence ID" value="AFL89728.1"/>
    <property type="molecule type" value="Genomic_DNA"/>
</dbReference>
<evidence type="ECO:0008006" key="4">
    <source>
        <dbReference type="Google" id="ProtNLM"/>
    </source>
</evidence>
<accession>I3ZKG0</accession>
<dbReference type="OrthoDB" id="114754at2"/>
<keyword evidence="3" id="KW-1185">Reference proteome</keyword>
<dbReference type="InterPro" id="IPR036869">
    <property type="entry name" value="J_dom_sf"/>
</dbReference>
<dbReference type="SUPFAM" id="SSF46565">
    <property type="entry name" value="Chaperone J-domain"/>
    <property type="match status" value="1"/>
</dbReference>
<evidence type="ECO:0000313" key="2">
    <source>
        <dbReference type="EMBL" id="AFL89728.1"/>
    </source>
</evidence>
<dbReference type="eggNOG" id="COG2214">
    <property type="taxonomic scope" value="Bacteria"/>
</dbReference>
<gene>
    <name evidence="2" type="ordered locus">Terro_3514</name>
</gene>
<evidence type="ECO:0000256" key="1">
    <source>
        <dbReference type="SAM" id="MobiDB-lite"/>
    </source>
</evidence>
<dbReference type="Proteomes" id="UP000006056">
    <property type="component" value="Chromosome"/>
</dbReference>